<feature type="compositionally biased region" description="Basic and acidic residues" evidence="1">
    <location>
        <begin position="35"/>
        <end position="44"/>
    </location>
</feature>
<dbReference type="EMBL" id="LCTV02000002">
    <property type="protein sequence ID" value="PRQ76655.1"/>
    <property type="molecule type" value="Genomic_DNA"/>
</dbReference>
<dbReference type="Proteomes" id="UP000239560">
    <property type="component" value="Unassembled WGS sequence"/>
</dbReference>
<evidence type="ECO:0000256" key="1">
    <source>
        <dbReference type="SAM" id="MobiDB-lite"/>
    </source>
</evidence>
<feature type="region of interest" description="Disordered" evidence="1">
    <location>
        <begin position="21"/>
        <end position="53"/>
    </location>
</feature>
<proteinExistence type="predicted"/>
<evidence type="ECO:0000313" key="3">
    <source>
        <dbReference type="Proteomes" id="UP000239560"/>
    </source>
</evidence>
<accession>A0A2T0AF77</accession>
<name>A0A2T0AF77_RHOTO</name>
<dbReference type="AlphaFoldDB" id="A0A2T0AF77"/>
<sequence length="134" mass="15566">MNGVWRSRAQLEQFSASTRVVRARKQRLGGRQRRERSGPSHPRDVMPTCVSQKRRNATCESVTSAICELQSRCRERSNERRPAKESRGIHRGDVVDMERKDRRRASWQSREGGIVRPRGIALHPSPRAARRLRR</sequence>
<protein>
    <submittedName>
        <fullName evidence="2">Uncharacterized protein</fullName>
    </submittedName>
</protein>
<comment type="caution">
    <text evidence="2">The sequence shown here is derived from an EMBL/GenBank/DDBJ whole genome shotgun (WGS) entry which is preliminary data.</text>
</comment>
<feature type="compositionally biased region" description="Basic and acidic residues" evidence="1">
    <location>
        <begin position="73"/>
        <end position="100"/>
    </location>
</feature>
<reference evidence="2 3" key="1">
    <citation type="journal article" date="2018" name="Elife">
        <title>Functional genomics of lipid metabolism in the oleaginous yeast Rhodosporidium toruloides.</title>
        <authorList>
            <person name="Coradetti S.T."/>
            <person name="Pinel D."/>
            <person name="Geiselman G."/>
            <person name="Ito M."/>
            <person name="Mondo S."/>
            <person name="Reilly M.C."/>
            <person name="Cheng Y.F."/>
            <person name="Bauer S."/>
            <person name="Grigoriev I."/>
            <person name="Gladden J.M."/>
            <person name="Simmons B.A."/>
            <person name="Brem R."/>
            <person name="Arkin A.P."/>
            <person name="Skerker J.M."/>
        </authorList>
    </citation>
    <scope>NUCLEOTIDE SEQUENCE [LARGE SCALE GENOMIC DNA]</scope>
    <source>
        <strain evidence="2 3">NBRC 0880</strain>
    </source>
</reference>
<evidence type="ECO:0000313" key="2">
    <source>
        <dbReference type="EMBL" id="PRQ76655.1"/>
    </source>
</evidence>
<gene>
    <name evidence="2" type="ORF">AAT19DRAFT_12073</name>
</gene>
<feature type="region of interest" description="Disordered" evidence="1">
    <location>
        <begin position="73"/>
        <end position="112"/>
    </location>
</feature>
<feature type="compositionally biased region" description="Basic residues" evidence="1">
    <location>
        <begin position="21"/>
        <end position="34"/>
    </location>
</feature>
<organism evidence="2 3">
    <name type="scientific">Rhodotorula toruloides</name>
    <name type="common">Yeast</name>
    <name type="synonym">Rhodosporidium toruloides</name>
    <dbReference type="NCBI Taxonomy" id="5286"/>
    <lineage>
        <taxon>Eukaryota</taxon>
        <taxon>Fungi</taxon>
        <taxon>Dikarya</taxon>
        <taxon>Basidiomycota</taxon>
        <taxon>Pucciniomycotina</taxon>
        <taxon>Microbotryomycetes</taxon>
        <taxon>Sporidiobolales</taxon>
        <taxon>Sporidiobolaceae</taxon>
        <taxon>Rhodotorula</taxon>
    </lineage>
</organism>